<dbReference type="Proteomes" id="UP000033664">
    <property type="component" value="Unassembled WGS sequence"/>
</dbReference>
<evidence type="ECO:0000313" key="2">
    <source>
        <dbReference type="EMBL" id="KJY99648.1"/>
    </source>
</evidence>
<proteinExistence type="predicted"/>
<evidence type="ECO:0000256" key="1">
    <source>
        <dbReference type="SAM" id="Phobius"/>
    </source>
</evidence>
<comment type="caution">
    <text evidence="2">The sequence shown here is derived from an EMBL/GenBank/DDBJ whole genome shotgun (WGS) entry which is preliminary data.</text>
</comment>
<sequence length="82" mass="9098">MGFKVNHYAAKTINRTFSTDWETLIIELIIGGICAVLAVVGYQANLLLVFGPAGLISAICFLGITYNLYQYWQDKRHSAKGD</sequence>
<dbReference type="PATRIC" id="fig|151081.8.peg.534"/>
<name>A0A0F4PX53_9GAMM</name>
<protein>
    <submittedName>
        <fullName evidence="2">Uncharacterized protein</fullName>
    </submittedName>
</protein>
<dbReference type="RefSeq" id="WP_045978406.1">
    <property type="nucleotide sequence ID" value="NZ_JXXY01000002.1"/>
</dbReference>
<feature type="transmembrane region" description="Helical" evidence="1">
    <location>
        <begin position="21"/>
        <end position="40"/>
    </location>
</feature>
<keyword evidence="1" id="KW-0472">Membrane</keyword>
<dbReference type="OrthoDB" id="6314591at2"/>
<dbReference type="eggNOG" id="ENOG5033BGT">
    <property type="taxonomic scope" value="Bacteria"/>
</dbReference>
<keyword evidence="3" id="KW-1185">Reference proteome</keyword>
<keyword evidence="1" id="KW-0812">Transmembrane</keyword>
<accession>A0A0F4PX53</accession>
<keyword evidence="1" id="KW-1133">Transmembrane helix</keyword>
<dbReference type="GeneID" id="58228485"/>
<feature type="transmembrane region" description="Helical" evidence="1">
    <location>
        <begin position="46"/>
        <end position="69"/>
    </location>
</feature>
<dbReference type="AlphaFoldDB" id="A0A0F4PX53"/>
<reference evidence="2 3" key="1">
    <citation type="journal article" date="2015" name="BMC Genomics">
        <title>Genome mining reveals unlocked bioactive potential of marine Gram-negative bacteria.</title>
        <authorList>
            <person name="Machado H."/>
            <person name="Sonnenschein E.C."/>
            <person name="Melchiorsen J."/>
            <person name="Gram L."/>
        </authorList>
    </citation>
    <scope>NUCLEOTIDE SEQUENCE [LARGE SCALE GENOMIC DNA]</scope>
    <source>
        <strain evidence="2 3">S3137</strain>
    </source>
</reference>
<gene>
    <name evidence="2" type="ORF">TW72_08280</name>
</gene>
<evidence type="ECO:0000313" key="3">
    <source>
        <dbReference type="Proteomes" id="UP000033664"/>
    </source>
</evidence>
<dbReference type="EMBL" id="JXXZ01000007">
    <property type="protein sequence ID" value="KJY99648.1"/>
    <property type="molecule type" value="Genomic_DNA"/>
</dbReference>
<organism evidence="2 3">
    <name type="scientific">Pseudoalteromonas ruthenica</name>
    <dbReference type="NCBI Taxonomy" id="151081"/>
    <lineage>
        <taxon>Bacteria</taxon>
        <taxon>Pseudomonadati</taxon>
        <taxon>Pseudomonadota</taxon>
        <taxon>Gammaproteobacteria</taxon>
        <taxon>Alteromonadales</taxon>
        <taxon>Pseudoalteromonadaceae</taxon>
        <taxon>Pseudoalteromonas</taxon>
    </lineage>
</organism>